<dbReference type="InterPro" id="IPR012337">
    <property type="entry name" value="RNaseH-like_sf"/>
</dbReference>
<dbReference type="InterPro" id="IPR044730">
    <property type="entry name" value="RNase_H-like_dom_plant"/>
</dbReference>
<feature type="domain" description="RNase H type-1" evidence="1">
    <location>
        <begin position="31"/>
        <end position="119"/>
    </location>
</feature>
<keyword evidence="3" id="KW-1185">Reference proteome</keyword>
<comment type="caution">
    <text evidence="2">The sequence shown here is derived from an EMBL/GenBank/DDBJ whole genome shotgun (WGS) entry which is preliminary data.</text>
</comment>
<evidence type="ECO:0000259" key="1">
    <source>
        <dbReference type="Pfam" id="PF13456"/>
    </source>
</evidence>
<dbReference type="SUPFAM" id="SSF53098">
    <property type="entry name" value="Ribonuclease H-like"/>
    <property type="match status" value="1"/>
</dbReference>
<dbReference type="Gene3D" id="3.30.420.10">
    <property type="entry name" value="Ribonuclease H-like superfamily/Ribonuclease H"/>
    <property type="match status" value="1"/>
</dbReference>
<accession>A0A7J0EAR8</accession>
<dbReference type="GO" id="GO:0003676">
    <property type="term" value="F:nucleic acid binding"/>
    <property type="evidence" value="ECO:0007669"/>
    <property type="project" value="InterPro"/>
</dbReference>
<name>A0A7J0EAR8_9ERIC</name>
<evidence type="ECO:0000313" key="2">
    <source>
        <dbReference type="EMBL" id="GFY83286.1"/>
    </source>
</evidence>
<dbReference type="AlphaFoldDB" id="A0A7J0EAR8"/>
<sequence length="177" mass="18914">MDAAGSSCFCGGGGNSWITSGDGGLAGFCHNIGTTNSLEAELLAIRDGLELVNRLKLMNVDVETDSKLSVQLIAGSIFRGDHVNSLVSDCRRLMAEIGSTTLRHVYREANACADILANMGVVADGLEVFAKAPSCVAHQLHDDAVGVEYSRQMKKNAYVGVREGVMRQRLEHLGTVF</sequence>
<dbReference type="InterPro" id="IPR002156">
    <property type="entry name" value="RNaseH_domain"/>
</dbReference>
<dbReference type="CDD" id="cd06222">
    <property type="entry name" value="RNase_H_like"/>
    <property type="match status" value="1"/>
</dbReference>
<dbReference type="PANTHER" id="PTHR47723">
    <property type="entry name" value="OS05G0353850 PROTEIN"/>
    <property type="match status" value="1"/>
</dbReference>
<dbReference type="OrthoDB" id="1752183at2759"/>
<dbReference type="PANTHER" id="PTHR47723:SF19">
    <property type="entry name" value="POLYNUCLEOTIDYL TRANSFERASE, RIBONUCLEASE H-LIKE SUPERFAMILY PROTEIN"/>
    <property type="match status" value="1"/>
</dbReference>
<dbReference type="Pfam" id="PF13456">
    <property type="entry name" value="RVT_3"/>
    <property type="match status" value="1"/>
</dbReference>
<gene>
    <name evidence="2" type="ORF">Acr_03g0000600</name>
</gene>
<evidence type="ECO:0000313" key="3">
    <source>
        <dbReference type="Proteomes" id="UP000585474"/>
    </source>
</evidence>
<organism evidence="2 3">
    <name type="scientific">Actinidia rufa</name>
    <dbReference type="NCBI Taxonomy" id="165716"/>
    <lineage>
        <taxon>Eukaryota</taxon>
        <taxon>Viridiplantae</taxon>
        <taxon>Streptophyta</taxon>
        <taxon>Embryophyta</taxon>
        <taxon>Tracheophyta</taxon>
        <taxon>Spermatophyta</taxon>
        <taxon>Magnoliopsida</taxon>
        <taxon>eudicotyledons</taxon>
        <taxon>Gunneridae</taxon>
        <taxon>Pentapetalae</taxon>
        <taxon>asterids</taxon>
        <taxon>Ericales</taxon>
        <taxon>Actinidiaceae</taxon>
        <taxon>Actinidia</taxon>
    </lineage>
</organism>
<dbReference type="InterPro" id="IPR036397">
    <property type="entry name" value="RNaseH_sf"/>
</dbReference>
<reference evidence="2 3" key="1">
    <citation type="submission" date="2019-07" db="EMBL/GenBank/DDBJ databases">
        <title>De Novo Assembly of kiwifruit Actinidia rufa.</title>
        <authorList>
            <person name="Sugita-Konishi S."/>
            <person name="Sato K."/>
            <person name="Mori E."/>
            <person name="Abe Y."/>
            <person name="Kisaki G."/>
            <person name="Hamano K."/>
            <person name="Suezawa K."/>
            <person name="Otani M."/>
            <person name="Fukuda T."/>
            <person name="Manabe T."/>
            <person name="Gomi K."/>
            <person name="Tabuchi M."/>
            <person name="Akimitsu K."/>
            <person name="Kataoka I."/>
        </authorList>
    </citation>
    <scope>NUCLEOTIDE SEQUENCE [LARGE SCALE GENOMIC DNA]</scope>
    <source>
        <strain evidence="3">cv. Fuchu</strain>
    </source>
</reference>
<protein>
    <recommendedName>
        <fullName evidence="1">RNase H type-1 domain-containing protein</fullName>
    </recommendedName>
</protein>
<dbReference type="Proteomes" id="UP000585474">
    <property type="component" value="Unassembled WGS sequence"/>
</dbReference>
<dbReference type="InterPro" id="IPR053151">
    <property type="entry name" value="RNase_H-like"/>
</dbReference>
<dbReference type="EMBL" id="BJWL01000003">
    <property type="protein sequence ID" value="GFY83286.1"/>
    <property type="molecule type" value="Genomic_DNA"/>
</dbReference>
<proteinExistence type="predicted"/>
<dbReference type="GO" id="GO:0004523">
    <property type="term" value="F:RNA-DNA hybrid ribonuclease activity"/>
    <property type="evidence" value="ECO:0007669"/>
    <property type="project" value="InterPro"/>
</dbReference>